<dbReference type="NCBIfam" id="NF038048">
    <property type="entry name" value="DIP1984_fam"/>
    <property type="match status" value="1"/>
</dbReference>
<keyword evidence="3" id="KW-1185">Reference proteome</keyword>
<evidence type="ECO:0000313" key="3">
    <source>
        <dbReference type="Proteomes" id="UP000319516"/>
    </source>
</evidence>
<keyword evidence="1" id="KW-0175">Coiled coil</keyword>
<dbReference type="RefSeq" id="WP_141783326.1">
    <property type="nucleotide sequence ID" value="NZ_BAAAIK010000008.1"/>
</dbReference>
<gene>
    <name evidence="2" type="ORF">FB467_0074</name>
</gene>
<proteinExistence type="predicted"/>
<dbReference type="Proteomes" id="UP000319516">
    <property type="component" value="Unassembled WGS sequence"/>
</dbReference>
<dbReference type="AlphaFoldDB" id="A0A542YLP5"/>
<reference evidence="2 3" key="1">
    <citation type="submission" date="2019-06" db="EMBL/GenBank/DDBJ databases">
        <title>Sequencing the genomes of 1000 actinobacteria strains.</title>
        <authorList>
            <person name="Klenk H.-P."/>
        </authorList>
    </citation>
    <scope>NUCLEOTIDE SEQUENCE [LARGE SCALE GENOMIC DNA]</scope>
    <source>
        <strain evidence="2 3">DSM 12335</strain>
    </source>
</reference>
<dbReference type="Gene3D" id="6.10.320.10">
    <property type="match status" value="1"/>
</dbReference>
<evidence type="ECO:0000256" key="1">
    <source>
        <dbReference type="SAM" id="Coils"/>
    </source>
</evidence>
<organism evidence="2 3">
    <name type="scientific">Ornithinicoccus hortensis</name>
    <dbReference type="NCBI Taxonomy" id="82346"/>
    <lineage>
        <taxon>Bacteria</taxon>
        <taxon>Bacillati</taxon>
        <taxon>Actinomycetota</taxon>
        <taxon>Actinomycetes</taxon>
        <taxon>Micrococcales</taxon>
        <taxon>Intrasporangiaceae</taxon>
        <taxon>Ornithinicoccus</taxon>
    </lineage>
</organism>
<dbReference type="OrthoDB" id="3730241at2"/>
<accession>A0A542YLP5</accession>
<dbReference type="CDD" id="cd12208">
    <property type="entry name" value="DIP1984-like"/>
    <property type="match status" value="1"/>
</dbReference>
<sequence length="158" mass="17436">MKLAEALSLRSDAQKRLAQVQARAVACARYQEGSAPAEDPAALHTEALAVVDEIEQLVRRINRTNASTELEPGLTITDAIARRDSLAAKRKLTVALADAASGSDGEFGWSARQLRSELRDLTDLPVPELRQQADRLARDYRELDTRLQEANWATELVD</sequence>
<dbReference type="InterPro" id="IPR047741">
    <property type="entry name" value="DIP1984-like"/>
</dbReference>
<evidence type="ECO:0000313" key="2">
    <source>
        <dbReference type="EMBL" id="TQL49010.1"/>
    </source>
</evidence>
<comment type="caution">
    <text evidence="2">The sequence shown here is derived from an EMBL/GenBank/DDBJ whole genome shotgun (WGS) entry which is preliminary data.</text>
</comment>
<dbReference type="Pfam" id="PF20935">
    <property type="entry name" value="DUF6847"/>
    <property type="match status" value="1"/>
</dbReference>
<feature type="coiled-coil region" evidence="1">
    <location>
        <begin position="126"/>
        <end position="153"/>
    </location>
</feature>
<evidence type="ECO:0008006" key="4">
    <source>
        <dbReference type="Google" id="ProtNLM"/>
    </source>
</evidence>
<protein>
    <recommendedName>
        <fullName evidence="4">DIP1984 family protein</fullName>
    </recommendedName>
</protein>
<dbReference type="EMBL" id="VFOP01000001">
    <property type="protein sequence ID" value="TQL49010.1"/>
    <property type="molecule type" value="Genomic_DNA"/>
</dbReference>
<name>A0A542YLP5_9MICO</name>